<dbReference type="InterPro" id="IPR050377">
    <property type="entry name" value="Radical_SAM_PqqE_MftC-like"/>
</dbReference>
<dbReference type="PANTHER" id="PTHR11228">
    <property type="entry name" value="RADICAL SAM DOMAIN PROTEIN"/>
    <property type="match status" value="1"/>
</dbReference>
<accession>A0ABD8A7J7</accession>
<dbReference type="CDD" id="cd21109">
    <property type="entry name" value="SPASM"/>
    <property type="match status" value="1"/>
</dbReference>
<evidence type="ECO:0000256" key="5">
    <source>
        <dbReference type="ARBA" id="ARBA00023004"/>
    </source>
</evidence>
<dbReference type="SFLD" id="SFLDS00029">
    <property type="entry name" value="Radical_SAM"/>
    <property type="match status" value="1"/>
</dbReference>
<keyword evidence="9" id="KW-1185">Reference proteome</keyword>
<evidence type="ECO:0000256" key="4">
    <source>
        <dbReference type="ARBA" id="ARBA00022723"/>
    </source>
</evidence>
<evidence type="ECO:0000256" key="3">
    <source>
        <dbReference type="ARBA" id="ARBA00022691"/>
    </source>
</evidence>
<comment type="cofactor">
    <cofactor evidence="1">
        <name>[4Fe-4S] cluster</name>
        <dbReference type="ChEBI" id="CHEBI:49883"/>
    </cofactor>
</comment>
<dbReference type="AlphaFoldDB" id="A0ABD8A7J7"/>
<feature type="domain" description="Radical SAM core" evidence="7">
    <location>
        <begin position="6"/>
        <end position="205"/>
    </location>
</feature>
<keyword evidence="3" id="KW-0949">S-adenosyl-L-methionine</keyword>
<keyword evidence="6" id="KW-0411">Iron-sulfur</keyword>
<dbReference type="InterPro" id="IPR023885">
    <property type="entry name" value="4Fe4S-binding_SPASM_dom"/>
</dbReference>
<dbReference type="EMBL" id="CP137641">
    <property type="protein sequence ID" value="WOX55504.1"/>
    <property type="molecule type" value="Genomic_DNA"/>
</dbReference>
<dbReference type="SFLD" id="SFLDG01387">
    <property type="entry name" value="BtrN-like_SPASM_domain_contain"/>
    <property type="match status" value="1"/>
</dbReference>
<evidence type="ECO:0000256" key="6">
    <source>
        <dbReference type="ARBA" id="ARBA00023014"/>
    </source>
</evidence>
<organism evidence="8 9">
    <name type="scientific">Methanoculleus palmolei</name>
    <dbReference type="NCBI Taxonomy" id="72612"/>
    <lineage>
        <taxon>Archaea</taxon>
        <taxon>Methanobacteriati</taxon>
        <taxon>Methanobacteriota</taxon>
        <taxon>Stenosarchaea group</taxon>
        <taxon>Methanomicrobia</taxon>
        <taxon>Methanomicrobiales</taxon>
        <taxon>Methanomicrobiaceae</taxon>
        <taxon>Methanoculleus</taxon>
    </lineage>
</organism>
<dbReference type="PROSITE" id="PS51918">
    <property type="entry name" value="RADICAL_SAM"/>
    <property type="match status" value="1"/>
</dbReference>
<dbReference type="InterPro" id="IPR058240">
    <property type="entry name" value="rSAM_sf"/>
</dbReference>
<evidence type="ECO:0000313" key="9">
    <source>
        <dbReference type="Proteomes" id="UP001626603"/>
    </source>
</evidence>
<evidence type="ECO:0000256" key="1">
    <source>
        <dbReference type="ARBA" id="ARBA00001966"/>
    </source>
</evidence>
<keyword evidence="4" id="KW-0479">Metal-binding</keyword>
<gene>
    <name evidence="8" type="ORF">R6Y95_08530</name>
</gene>
<evidence type="ECO:0000313" key="8">
    <source>
        <dbReference type="EMBL" id="WOX55504.1"/>
    </source>
</evidence>
<dbReference type="SFLD" id="SFLDG01067">
    <property type="entry name" value="SPASM/twitch_domain_containing"/>
    <property type="match status" value="1"/>
</dbReference>
<dbReference type="Pfam" id="PF13186">
    <property type="entry name" value="SPASM"/>
    <property type="match status" value="1"/>
</dbReference>
<dbReference type="InterPro" id="IPR007197">
    <property type="entry name" value="rSAM"/>
</dbReference>
<dbReference type="GO" id="GO:0051536">
    <property type="term" value="F:iron-sulfur cluster binding"/>
    <property type="evidence" value="ECO:0007669"/>
    <property type="project" value="UniProtKB-KW"/>
</dbReference>
<dbReference type="PANTHER" id="PTHR11228:SF7">
    <property type="entry name" value="PQQA PEPTIDE CYCLASE"/>
    <property type="match status" value="1"/>
</dbReference>
<evidence type="ECO:0000259" key="7">
    <source>
        <dbReference type="PROSITE" id="PS51918"/>
    </source>
</evidence>
<dbReference type="CDD" id="cd01335">
    <property type="entry name" value="Radical_SAM"/>
    <property type="match status" value="1"/>
</dbReference>
<reference evidence="8 9" key="1">
    <citation type="submission" date="2023-10" db="EMBL/GenBank/DDBJ databases">
        <title>The complete genome sequence of Methanoculleus palmolei DSM 4273.</title>
        <authorList>
            <person name="Lai S.-J."/>
            <person name="You Y.-T."/>
            <person name="Chen S.-C."/>
        </authorList>
    </citation>
    <scope>NUCLEOTIDE SEQUENCE [LARGE SCALE GENOMIC DNA]</scope>
    <source>
        <strain evidence="8 9">DSM 4273</strain>
    </source>
</reference>
<dbReference type="Proteomes" id="UP001626603">
    <property type="component" value="Chromosome"/>
</dbReference>
<dbReference type="GO" id="GO:0046872">
    <property type="term" value="F:metal ion binding"/>
    <property type="evidence" value="ECO:0007669"/>
    <property type="project" value="UniProtKB-KW"/>
</dbReference>
<proteinExistence type="predicted"/>
<keyword evidence="5" id="KW-0408">Iron</keyword>
<dbReference type="Gene3D" id="3.20.20.70">
    <property type="entry name" value="Aldolase class I"/>
    <property type="match status" value="1"/>
</dbReference>
<evidence type="ECO:0000256" key="2">
    <source>
        <dbReference type="ARBA" id="ARBA00022485"/>
    </source>
</evidence>
<protein>
    <submittedName>
        <fullName evidence="8">Radical SAM protein</fullName>
    </submittedName>
</protein>
<dbReference type="InterPro" id="IPR013785">
    <property type="entry name" value="Aldolase_TIM"/>
</dbReference>
<dbReference type="InterPro" id="IPR034391">
    <property type="entry name" value="AdoMet-like_SPASM_containing"/>
</dbReference>
<dbReference type="Pfam" id="PF04055">
    <property type="entry name" value="Radical_SAM"/>
    <property type="match status" value="1"/>
</dbReference>
<dbReference type="SUPFAM" id="SSF102114">
    <property type="entry name" value="Radical SAM enzymes"/>
    <property type="match status" value="1"/>
</dbReference>
<name>A0ABD8A7J7_9EURY</name>
<sequence length="275" mass="30858">MSVYDYAVPPILQLEPTTACNLNCPFCLRSSLNRSEEFISFEVFRKIIDASKSRFLTLHGWGEPLLHADLPEMISYASGKKMSVNFTTNATLLPGRTDELLNAGLDAIAFSFPDSHMFRPIIEKNVSRFIRERSARNQKSPKTYLNIALIEGNAGCIEEGLGLARATGVDAVNFERSFPWNDGQTKSEKDLFAYIKTAAKKTGCRVTLPVVHSRPCPLFRLTLFVRWNGDVAPCCYRADLSLGNLLVDNLATILKNRRAFLKKMNLDPVCRTCRV</sequence>
<keyword evidence="2" id="KW-0004">4Fe-4S</keyword>